<dbReference type="AlphaFoldDB" id="A0A160V7I7"/>
<proteinExistence type="predicted"/>
<dbReference type="InterPro" id="IPR016195">
    <property type="entry name" value="Pol/histidinol_Pase-like"/>
</dbReference>
<organism evidence="1">
    <name type="scientific">hydrothermal vent metagenome</name>
    <dbReference type="NCBI Taxonomy" id="652676"/>
    <lineage>
        <taxon>unclassified sequences</taxon>
        <taxon>metagenomes</taxon>
        <taxon>ecological metagenomes</taxon>
    </lineage>
</organism>
<accession>A0A160V7I7</accession>
<reference evidence="1" key="1">
    <citation type="submission" date="2015-10" db="EMBL/GenBank/DDBJ databases">
        <authorList>
            <person name="Gilbert D.G."/>
        </authorList>
    </citation>
    <scope>NUCLEOTIDE SEQUENCE</scope>
</reference>
<dbReference type="EMBL" id="FAXA01000146">
    <property type="protein sequence ID" value="CUV01851.1"/>
    <property type="molecule type" value="Genomic_DNA"/>
</dbReference>
<name>A0A160V7I7_9ZZZZ</name>
<gene>
    <name evidence="1" type="ORF">MGWOODY_Clf1099</name>
</gene>
<protein>
    <submittedName>
        <fullName evidence="1">Uncharacterized protein</fullName>
    </submittedName>
</protein>
<dbReference type="SUPFAM" id="SSF89550">
    <property type="entry name" value="PHP domain-like"/>
    <property type="match status" value="1"/>
</dbReference>
<sequence length="181" mass="20795">MKLKLDLHTHVWEAFNFVPPSVEIAEKVVNQIKSKGIDGIGITDHHNKDWGMEFRELVEKNFPGQVTILPGWEIEVRPEANPFAEYQVAELFLPDGGGVFRTYCHPGYYSPEILIEPDIHAIEIDNYIHNWHIRKDQVAEIATEHNLMLIEVSDAHNLENIGLRYTEVELDDLYARAVPQA</sequence>
<dbReference type="CDD" id="cd07432">
    <property type="entry name" value="PHP_HisPPase"/>
    <property type="match status" value="1"/>
</dbReference>
<dbReference type="Gene3D" id="3.20.20.140">
    <property type="entry name" value="Metal-dependent hydrolases"/>
    <property type="match status" value="1"/>
</dbReference>
<evidence type="ECO:0000313" key="1">
    <source>
        <dbReference type="EMBL" id="CUV01851.1"/>
    </source>
</evidence>